<proteinExistence type="inferred from homology"/>
<sequence>MSVVTASQFNQKPSEVKALSEHEPVFVTDRGHTTTVVLSIAEYERLRNPQKGISLFDMIAPADVEDDGDLEIHRDRSLGRIPDLGD</sequence>
<evidence type="ECO:0000313" key="5">
    <source>
        <dbReference type="Proteomes" id="UP001501094"/>
    </source>
</evidence>
<dbReference type="NCBIfam" id="TIGR01552">
    <property type="entry name" value="phd_fam"/>
    <property type="match status" value="1"/>
</dbReference>
<evidence type="ECO:0000256" key="1">
    <source>
        <dbReference type="ARBA" id="ARBA00009981"/>
    </source>
</evidence>
<organism evidence="4 5">
    <name type="scientific">Myceligenerans crystallogenes</name>
    <dbReference type="NCBI Taxonomy" id="316335"/>
    <lineage>
        <taxon>Bacteria</taxon>
        <taxon>Bacillati</taxon>
        <taxon>Actinomycetota</taxon>
        <taxon>Actinomycetes</taxon>
        <taxon>Micrococcales</taxon>
        <taxon>Promicromonosporaceae</taxon>
        <taxon>Myceligenerans</taxon>
    </lineage>
</organism>
<dbReference type="Gene3D" id="3.40.1620.10">
    <property type="entry name" value="YefM-like domain"/>
    <property type="match status" value="1"/>
</dbReference>
<feature type="region of interest" description="Disordered" evidence="3">
    <location>
        <begin position="66"/>
        <end position="86"/>
    </location>
</feature>
<dbReference type="Pfam" id="PF02604">
    <property type="entry name" value="PhdYeFM_antitox"/>
    <property type="match status" value="1"/>
</dbReference>
<dbReference type="EMBL" id="BAAANL010000006">
    <property type="protein sequence ID" value="GAA1870121.1"/>
    <property type="molecule type" value="Genomic_DNA"/>
</dbReference>
<dbReference type="SUPFAM" id="SSF143120">
    <property type="entry name" value="YefM-like"/>
    <property type="match status" value="1"/>
</dbReference>
<comment type="function">
    <text evidence="2">Antitoxin component of a type II toxin-antitoxin (TA) system.</text>
</comment>
<evidence type="ECO:0000313" key="4">
    <source>
        <dbReference type="EMBL" id="GAA1870121.1"/>
    </source>
</evidence>
<name>A0ABN2NL68_9MICO</name>
<dbReference type="Proteomes" id="UP001501094">
    <property type="component" value="Unassembled WGS sequence"/>
</dbReference>
<evidence type="ECO:0000256" key="2">
    <source>
        <dbReference type="RuleBase" id="RU362080"/>
    </source>
</evidence>
<comment type="caution">
    <text evidence="4">The sequence shown here is derived from an EMBL/GenBank/DDBJ whole genome shotgun (WGS) entry which is preliminary data.</text>
</comment>
<accession>A0ABN2NL68</accession>
<evidence type="ECO:0000256" key="3">
    <source>
        <dbReference type="SAM" id="MobiDB-lite"/>
    </source>
</evidence>
<protein>
    <recommendedName>
        <fullName evidence="2">Antitoxin</fullName>
    </recommendedName>
</protein>
<dbReference type="InterPro" id="IPR036165">
    <property type="entry name" value="YefM-like_sf"/>
</dbReference>
<reference evidence="4 5" key="1">
    <citation type="journal article" date="2019" name="Int. J. Syst. Evol. Microbiol.">
        <title>The Global Catalogue of Microorganisms (GCM) 10K type strain sequencing project: providing services to taxonomists for standard genome sequencing and annotation.</title>
        <authorList>
            <consortium name="The Broad Institute Genomics Platform"/>
            <consortium name="The Broad Institute Genome Sequencing Center for Infectious Disease"/>
            <person name="Wu L."/>
            <person name="Ma J."/>
        </authorList>
    </citation>
    <scope>NUCLEOTIDE SEQUENCE [LARGE SCALE GENOMIC DNA]</scope>
    <source>
        <strain evidence="4 5">JCM 14326</strain>
    </source>
</reference>
<comment type="similarity">
    <text evidence="1 2">Belongs to the phD/YefM antitoxin family.</text>
</comment>
<dbReference type="InterPro" id="IPR006442">
    <property type="entry name" value="Antitoxin_Phd/YefM"/>
</dbReference>
<dbReference type="RefSeq" id="WP_344104667.1">
    <property type="nucleotide sequence ID" value="NZ_BAAANL010000006.1"/>
</dbReference>
<gene>
    <name evidence="4" type="ORF">GCM10009751_31410</name>
</gene>
<keyword evidence="5" id="KW-1185">Reference proteome</keyword>